<accession>A0ABW6PSV2</accession>
<evidence type="ECO:0000313" key="7">
    <source>
        <dbReference type="Proteomes" id="UP001601444"/>
    </source>
</evidence>
<dbReference type="InterPro" id="IPR050301">
    <property type="entry name" value="NTE"/>
</dbReference>
<feature type="short sequence motif" description="GXGXXG" evidence="4">
    <location>
        <begin position="9"/>
        <end position="14"/>
    </location>
</feature>
<dbReference type="SUPFAM" id="SSF52151">
    <property type="entry name" value="FabD/lysophospholipase-like"/>
    <property type="match status" value="1"/>
</dbReference>
<proteinExistence type="predicted"/>
<keyword evidence="1 4" id="KW-0378">Hydrolase</keyword>
<dbReference type="EMBL" id="JBIAMX010000014">
    <property type="protein sequence ID" value="MFF0545508.1"/>
    <property type="molecule type" value="Genomic_DNA"/>
</dbReference>
<dbReference type="Proteomes" id="UP001601444">
    <property type="component" value="Unassembled WGS sequence"/>
</dbReference>
<feature type="active site" description="Proton acceptor" evidence="4">
    <location>
        <position position="183"/>
    </location>
</feature>
<evidence type="ECO:0000256" key="1">
    <source>
        <dbReference type="ARBA" id="ARBA00022801"/>
    </source>
</evidence>
<evidence type="ECO:0000259" key="5">
    <source>
        <dbReference type="PROSITE" id="PS51635"/>
    </source>
</evidence>
<reference evidence="6 7" key="1">
    <citation type="submission" date="2024-10" db="EMBL/GenBank/DDBJ databases">
        <title>The Natural Products Discovery Center: Release of the First 8490 Sequenced Strains for Exploring Actinobacteria Biosynthetic Diversity.</title>
        <authorList>
            <person name="Kalkreuter E."/>
            <person name="Kautsar S.A."/>
            <person name="Yang D."/>
            <person name="Bader C.D."/>
            <person name="Teijaro C.N."/>
            <person name="Fluegel L."/>
            <person name="Davis C.M."/>
            <person name="Simpson J.R."/>
            <person name="Lauterbach L."/>
            <person name="Steele A.D."/>
            <person name="Gui C."/>
            <person name="Meng S."/>
            <person name="Li G."/>
            <person name="Viehrig K."/>
            <person name="Ye F."/>
            <person name="Su P."/>
            <person name="Kiefer A.F."/>
            <person name="Nichols A."/>
            <person name="Cepeda A.J."/>
            <person name="Yan W."/>
            <person name="Fan B."/>
            <person name="Jiang Y."/>
            <person name="Adhikari A."/>
            <person name="Zheng C.-J."/>
            <person name="Schuster L."/>
            <person name="Cowan T.M."/>
            <person name="Smanski M.J."/>
            <person name="Chevrette M.G."/>
            <person name="De Carvalho L.P.S."/>
            <person name="Shen B."/>
        </authorList>
    </citation>
    <scope>NUCLEOTIDE SEQUENCE [LARGE SCALE GENOMIC DNA]</scope>
    <source>
        <strain evidence="6 7">NPDC004045</strain>
    </source>
</reference>
<dbReference type="RefSeq" id="WP_387701942.1">
    <property type="nucleotide sequence ID" value="NZ_JBIAMX010000014.1"/>
</dbReference>
<name>A0ABW6PSV2_9NOCA</name>
<evidence type="ECO:0000313" key="6">
    <source>
        <dbReference type="EMBL" id="MFF0545508.1"/>
    </source>
</evidence>
<keyword evidence="7" id="KW-1185">Reference proteome</keyword>
<dbReference type="InterPro" id="IPR016035">
    <property type="entry name" value="Acyl_Trfase/lysoPLipase"/>
</dbReference>
<keyword evidence="2 4" id="KW-0442">Lipid degradation</keyword>
<feature type="short sequence motif" description="GXSXG" evidence="4">
    <location>
        <begin position="40"/>
        <end position="44"/>
    </location>
</feature>
<dbReference type="Pfam" id="PF01734">
    <property type="entry name" value="Patatin"/>
    <property type="match status" value="1"/>
</dbReference>
<dbReference type="PANTHER" id="PTHR14226">
    <property type="entry name" value="NEUROPATHY TARGET ESTERASE/SWISS CHEESE D.MELANOGASTER"/>
    <property type="match status" value="1"/>
</dbReference>
<evidence type="ECO:0000256" key="4">
    <source>
        <dbReference type="PROSITE-ProRule" id="PRU01161"/>
    </source>
</evidence>
<comment type="caution">
    <text evidence="6">The sequence shown here is derived from an EMBL/GenBank/DDBJ whole genome shotgun (WGS) entry which is preliminary data.</text>
</comment>
<keyword evidence="3 4" id="KW-0443">Lipid metabolism</keyword>
<dbReference type="PROSITE" id="PS51635">
    <property type="entry name" value="PNPLA"/>
    <property type="match status" value="1"/>
</dbReference>
<evidence type="ECO:0000256" key="3">
    <source>
        <dbReference type="ARBA" id="ARBA00023098"/>
    </source>
</evidence>
<evidence type="ECO:0000256" key="2">
    <source>
        <dbReference type="ARBA" id="ARBA00022963"/>
    </source>
</evidence>
<dbReference type="InterPro" id="IPR002641">
    <property type="entry name" value="PNPLA_dom"/>
</dbReference>
<gene>
    <name evidence="6" type="ORF">ACFYTF_21990</name>
</gene>
<feature type="domain" description="PNPLA" evidence="5">
    <location>
        <begin position="5"/>
        <end position="196"/>
    </location>
</feature>
<dbReference type="Gene3D" id="3.40.1090.10">
    <property type="entry name" value="Cytosolic phospholipase A2 catalytic domain"/>
    <property type="match status" value="2"/>
</dbReference>
<organism evidence="6 7">
    <name type="scientific">Nocardia thailandica</name>
    <dbReference type="NCBI Taxonomy" id="257275"/>
    <lineage>
        <taxon>Bacteria</taxon>
        <taxon>Bacillati</taxon>
        <taxon>Actinomycetota</taxon>
        <taxon>Actinomycetes</taxon>
        <taxon>Mycobacteriales</taxon>
        <taxon>Nocardiaceae</taxon>
        <taxon>Nocardia</taxon>
    </lineage>
</organism>
<feature type="short sequence motif" description="DGA/G" evidence="4">
    <location>
        <begin position="183"/>
        <end position="185"/>
    </location>
</feature>
<feature type="active site" description="Nucleophile" evidence="4">
    <location>
        <position position="42"/>
    </location>
</feature>
<dbReference type="PANTHER" id="PTHR14226:SF57">
    <property type="entry name" value="BLR7027 PROTEIN"/>
    <property type="match status" value="1"/>
</dbReference>
<sequence length="278" mass="28715">MGTALVLGGGGITGIAWEIGIVAGLEESGTVLRDADVIIGTSAGSVVGAQLRSGVPTGELYEKELRPRDSEIPARMGLGALLRFVALGLTAPDDVTAARRVARESAKTRTVDPAERLRVIGARLPETAWPERDLRITAVDAETGELAVFDRSGPATLTEAVNASCAVPFVWPAATIAGRRYVDGGVRSGTNIDLAAGYERVIVLAPTTRAVRRSGLATTQLRALGPDTEAVLITPDAAARKAFGPNALDPTRAPAAARAGRAQADSVRAKVHAVLGAS</sequence>
<protein>
    <submittedName>
        <fullName evidence="6">Patatin-like phospholipase family protein</fullName>
    </submittedName>
</protein>